<keyword evidence="3" id="KW-1185">Reference proteome</keyword>
<dbReference type="STRING" id="1246995.AFR_05960"/>
<evidence type="ECO:0000256" key="1">
    <source>
        <dbReference type="SAM" id="MobiDB-lite"/>
    </source>
</evidence>
<dbReference type="InterPro" id="IPR014717">
    <property type="entry name" value="Transl_elong_EF1B/ribsomal_bS6"/>
</dbReference>
<dbReference type="OrthoDB" id="3294994at2"/>
<dbReference type="Pfam" id="PF04350">
    <property type="entry name" value="PilO"/>
    <property type="match status" value="1"/>
</dbReference>
<reference evidence="2 3" key="1">
    <citation type="journal article" date="2014" name="J. Biotechnol.">
        <title>Complete genome sequence of the actinobacterium Actinoplanes friuliensis HAG 010964, producer of the lipopeptide antibiotic friulimycin.</title>
        <authorList>
            <person name="Ruckert C."/>
            <person name="Szczepanowski R."/>
            <person name="Albersmeier A."/>
            <person name="Goesmann A."/>
            <person name="Fischer N."/>
            <person name="Steinkamper A."/>
            <person name="Puhler A."/>
            <person name="Biener R."/>
            <person name="Schwartz D."/>
            <person name="Kalinowski J."/>
        </authorList>
    </citation>
    <scope>NUCLEOTIDE SEQUENCE [LARGE SCALE GENOMIC DNA]</scope>
    <source>
        <strain evidence="2 3">DSM 7358</strain>
    </source>
</reference>
<dbReference type="GO" id="GO:0043683">
    <property type="term" value="P:type IV pilus assembly"/>
    <property type="evidence" value="ECO:0007669"/>
    <property type="project" value="InterPro"/>
</dbReference>
<organism evidence="2 3">
    <name type="scientific">Actinoplanes friuliensis DSM 7358</name>
    <dbReference type="NCBI Taxonomy" id="1246995"/>
    <lineage>
        <taxon>Bacteria</taxon>
        <taxon>Bacillati</taxon>
        <taxon>Actinomycetota</taxon>
        <taxon>Actinomycetes</taxon>
        <taxon>Micromonosporales</taxon>
        <taxon>Micromonosporaceae</taxon>
        <taxon>Actinoplanes</taxon>
    </lineage>
</organism>
<feature type="region of interest" description="Disordered" evidence="1">
    <location>
        <begin position="162"/>
        <end position="182"/>
    </location>
</feature>
<evidence type="ECO:0000313" key="2">
    <source>
        <dbReference type="EMBL" id="AGZ39481.1"/>
    </source>
</evidence>
<gene>
    <name evidence="2" type="ORF">AFR_05960</name>
</gene>
<sequence length="205" mass="21495">MGARHADRLWMFAGALVILLLAAVSWFVLISPQYAEAEEIRSQTGTSQDQIVGLNKTIAQLKKDQAKLKALRATLATNQEALPEDSGVPDFLRQLQSSGDKINVNVSGVTVSTPVQVEGTARVWALPITLTADGTPANLGLFLDELQSGQARAVLIDSANLAPNTTESDADSGGNEPESMSLNLTVKAFVAPPAGAGAPTVTTDD</sequence>
<dbReference type="InterPro" id="IPR007445">
    <property type="entry name" value="PilO"/>
</dbReference>
<dbReference type="HOGENOM" id="CLU_116140_0_0_11"/>
<dbReference type="RefSeq" id="WP_023359012.1">
    <property type="nucleotide sequence ID" value="NC_022657.1"/>
</dbReference>
<dbReference type="KEGG" id="afs:AFR_05960"/>
<dbReference type="PATRIC" id="fig|1246995.3.peg.1211"/>
<dbReference type="AlphaFoldDB" id="U5VV00"/>
<name>U5VV00_9ACTN</name>
<evidence type="ECO:0008006" key="4">
    <source>
        <dbReference type="Google" id="ProtNLM"/>
    </source>
</evidence>
<evidence type="ECO:0000313" key="3">
    <source>
        <dbReference type="Proteomes" id="UP000017746"/>
    </source>
</evidence>
<dbReference type="GO" id="GO:0043107">
    <property type="term" value="P:type IV pilus-dependent motility"/>
    <property type="evidence" value="ECO:0007669"/>
    <property type="project" value="InterPro"/>
</dbReference>
<protein>
    <recommendedName>
        <fullName evidence="4">Type IV pilus assembly protein PilO</fullName>
    </recommendedName>
</protein>
<proteinExistence type="predicted"/>
<dbReference type="Proteomes" id="UP000017746">
    <property type="component" value="Chromosome"/>
</dbReference>
<dbReference type="EMBL" id="CP006272">
    <property type="protein sequence ID" value="AGZ39481.1"/>
    <property type="molecule type" value="Genomic_DNA"/>
</dbReference>
<dbReference type="Gene3D" id="3.30.70.60">
    <property type="match status" value="1"/>
</dbReference>
<dbReference type="eggNOG" id="COG3167">
    <property type="taxonomic scope" value="Bacteria"/>
</dbReference>
<accession>U5VV00</accession>